<dbReference type="Pfam" id="PF25371">
    <property type="entry name" value="DUF7884"/>
    <property type="match status" value="1"/>
</dbReference>
<evidence type="ECO:0000256" key="3">
    <source>
        <dbReference type="ARBA" id="ARBA00022679"/>
    </source>
</evidence>
<evidence type="ECO:0000259" key="6">
    <source>
        <dbReference type="Pfam" id="PF25371"/>
    </source>
</evidence>
<evidence type="ECO:0000313" key="7">
    <source>
        <dbReference type="EMBL" id="SNS87756.1"/>
    </source>
</evidence>
<keyword evidence="4" id="KW-0949">S-adenosyl-L-methionine</keyword>
<organism evidence="7 8">
    <name type="scientific">Tropicimonas sediminicola</name>
    <dbReference type="NCBI Taxonomy" id="1031541"/>
    <lineage>
        <taxon>Bacteria</taxon>
        <taxon>Pseudomonadati</taxon>
        <taxon>Pseudomonadota</taxon>
        <taxon>Alphaproteobacteria</taxon>
        <taxon>Rhodobacterales</taxon>
        <taxon>Roseobacteraceae</taxon>
        <taxon>Tropicimonas</taxon>
    </lineage>
</organism>
<accession>A0A239I1M8</accession>
<evidence type="ECO:0000256" key="2">
    <source>
        <dbReference type="ARBA" id="ARBA00022603"/>
    </source>
</evidence>
<dbReference type="OrthoDB" id="9782855at2"/>
<dbReference type="InterPro" id="IPR003333">
    <property type="entry name" value="CMAS"/>
</dbReference>
<evidence type="ECO:0000256" key="1">
    <source>
        <dbReference type="ARBA" id="ARBA00010815"/>
    </source>
</evidence>
<dbReference type="GO" id="GO:0008168">
    <property type="term" value="F:methyltransferase activity"/>
    <property type="evidence" value="ECO:0007669"/>
    <property type="project" value="UniProtKB-KW"/>
</dbReference>
<dbReference type="RefSeq" id="WP_089233261.1">
    <property type="nucleotide sequence ID" value="NZ_FZOY01000004.1"/>
</dbReference>
<comment type="similarity">
    <text evidence="1">Belongs to the CFA/CMAS family.</text>
</comment>
<dbReference type="PANTHER" id="PTHR43667:SF1">
    <property type="entry name" value="CYCLOPROPANE-FATTY-ACYL-PHOSPHOLIPID SYNTHASE"/>
    <property type="match status" value="1"/>
</dbReference>
<dbReference type="PANTHER" id="PTHR43667">
    <property type="entry name" value="CYCLOPROPANE-FATTY-ACYL-PHOSPHOLIPID SYNTHASE"/>
    <property type="match status" value="1"/>
</dbReference>
<reference evidence="7 8" key="1">
    <citation type="submission" date="2017-06" db="EMBL/GenBank/DDBJ databases">
        <authorList>
            <person name="Kim H.J."/>
            <person name="Triplett B.A."/>
        </authorList>
    </citation>
    <scope>NUCLEOTIDE SEQUENCE [LARGE SCALE GENOMIC DNA]</scope>
    <source>
        <strain evidence="7 8">DSM 29339</strain>
    </source>
</reference>
<name>A0A239I1M8_9RHOB</name>
<dbReference type="CDD" id="cd02440">
    <property type="entry name" value="AdoMet_MTases"/>
    <property type="match status" value="1"/>
</dbReference>
<feature type="domain" description="DUF7884" evidence="6">
    <location>
        <begin position="18"/>
        <end position="74"/>
    </location>
</feature>
<sequence>MWNRVLDTSLRRLVGTGTLTVVDAEGSARTYGAGDAPQVTVHLKDPDLAQKLLRNPDLALGEAYMDGRLTIEGDDLPGFMELLLMNRGDGRTIPAIQANLALRQMLRRAAQTNPLPRAQANVAHHYDISQALYDLFLDADLNYSCAYFRHPDDTLETAQAQKKAHIAAKLRLEPDMRVFDIGCGWGGMALTLARDHGARVLGVTLSEEQHRVASRRVQEAGLAERIELRLADYRTVTGSFDRVVSVGMFEHVGVPHYREYFSHVRDRLTEEGVALIHTIGRYTPPGSTSPWITKYIFPGGYVPALSEVMAAVERERLWTTDVEVWRLHYAETLLKWRERFEANIDAVREMFDERFCRMWRYYLVASEMSFRHYNQVVFQLQLARRQDAVPLTRDYLYR</sequence>
<gene>
    <name evidence="7" type="ORF">SAMN05421757_104168</name>
</gene>
<keyword evidence="2" id="KW-0489">Methyltransferase</keyword>
<proteinExistence type="inferred from homology"/>
<dbReference type="InterPro" id="IPR029063">
    <property type="entry name" value="SAM-dependent_MTases_sf"/>
</dbReference>
<evidence type="ECO:0000256" key="4">
    <source>
        <dbReference type="ARBA" id="ARBA00022691"/>
    </source>
</evidence>
<protein>
    <submittedName>
        <fullName evidence="7">Cyclopropane-fatty-acyl-phospholipid synthase</fullName>
    </submittedName>
</protein>
<dbReference type="AlphaFoldDB" id="A0A239I1M8"/>
<dbReference type="GO" id="GO:0008610">
    <property type="term" value="P:lipid biosynthetic process"/>
    <property type="evidence" value="ECO:0007669"/>
    <property type="project" value="InterPro"/>
</dbReference>
<dbReference type="GO" id="GO:0032259">
    <property type="term" value="P:methylation"/>
    <property type="evidence" value="ECO:0007669"/>
    <property type="project" value="UniProtKB-KW"/>
</dbReference>
<evidence type="ECO:0000256" key="5">
    <source>
        <dbReference type="ARBA" id="ARBA00023098"/>
    </source>
</evidence>
<dbReference type="Pfam" id="PF02353">
    <property type="entry name" value="CMAS"/>
    <property type="match status" value="1"/>
</dbReference>
<dbReference type="SUPFAM" id="SSF53335">
    <property type="entry name" value="S-adenosyl-L-methionine-dependent methyltransferases"/>
    <property type="match status" value="1"/>
</dbReference>
<keyword evidence="5" id="KW-0443">Lipid metabolism</keyword>
<dbReference type="Gene3D" id="3.40.50.150">
    <property type="entry name" value="Vaccinia Virus protein VP39"/>
    <property type="match status" value="1"/>
</dbReference>
<dbReference type="InterPro" id="IPR057206">
    <property type="entry name" value="DUF7884"/>
</dbReference>
<dbReference type="EMBL" id="FZOY01000004">
    <property type="protein sequence ID" value="SNS87756.1"/>
    <property type="molecule type" value="Genomic_DNA"/>
</dbReference>
<keyword evidence="3" id="KW-0808">Transferase</keyword>
<evidence type="ECO:0000313" key="8">
    <source>
        <dbReference type="Proteomes" id="UP000198426"/>
    </source>
</evidence>
<keyword evidence="8" id="KW-1185">Reference proteome</keyword>
<dbReference type="Proteomes" id="UP000198426">
    <property type="component" value="Unassembled WGS sequence"/>
</dbReference>
<dbReference type="PIRSF" id="PIRSF003085">
    <property type="entry name" value="CMAS"/>
    <property type="match status" value="1"/>
</dbReference>
<dbReference type="InterPro" id="IPR050723">
    <property type="entry name" value="CFA/CMAS"/>
</dbReference>